<evidence type="ECO:0000313" key="3">
    <source>
        <dbReference type="Proteomes" id="UP001153269"/>
    </source>
</evidence>
<dbReference type="AlphaFoldDB" id="A0A9N7YMS8"/>
<keyword evidence="3" id="KW-1185">Reference proteome</keyword>
<protein>
    <submittedName>
        <fullName evidence="2">Uncharacterized protein</fullName>
    </submittedName>
</protein>
<comment type="caution">
    <text evidence="2">The sequence shown here is derived from an EMBL/GenBank/DDBJ whole genome shotgun (WGS) entry which is preliminary data.</text>
</comment>
<sequence>MSHVTHYTVRPRKSNREVTNPHSAERREEESERERRREDERRGDESSEEERRASIWRLRDITATVVNLSSCRRDCNCSVIRTLVSRSLSPFCLPRRRLETGDTEAGTALLQLTYRVYIQQINTNMAGGYEILPGA</sequence>
<feature type="region of interest" description="Disordered" evidence="1">
    <location>
        <begin position="1"/>
        <end position="51"/>
    </location>
</feature>
<name>A0A9N7YMS8_PLEPL</name>
<evidence type="ECO:0000256" key="1">
    <source>
        <dbReference type="SAM" id="MobiDB-lite"/>
    </source>
</evidence>
<evidence type="ECO:0000313" key="2">
    <source>
        <dbReference type="EMBL" id="CAB1429874.1"/>
    </source>
</evidence>
<dbReference type="EMBL" id="CADEAL010001180">
    <property type="protein sequence ID" value="CAB1429874.1"/>
    <property type="molecule type" value="Genomic_DNA"/>
</dbReference>
<reference evidence="2" key="1">
    <citation type="submission" date="2020-03" db="EMBL/GenBank/DDBJ databases">
        <authorList>
            <person name="Weist P."/>
        </authorList>
    </citation>
    <scope>NUCLEOTIDE SEQUENCE</scope>
</reference>
<accession>A0A9N7YMS8</accession>
<proteinExistence type="predicted"/>
<organism evidence="2 3">
    <name type="scientific">Pleuronectes platessa</name>
    <name type="common">European plaice</name>
    <dbReference type="NCBI Taxonomy" id="8262"/>
    <lineage>
        <taxon>Eukaryota</taxon>
        <taxon>Metazoa</taxon>
        <taxon>Chordata</taxon>
        <taxon>Craniata</taxon>
        <taxon>Vertebrata</taxon>
        <taxon>Euteleostomi</taxon>
        <taxon>Actinopterygii</taxon>
        <taxon>Neopterygii</taxon>
        <taxon>Teleostei</taxon>
        <taxon>Neoteleostei</taxon>
        <taxon>Acanthomorphata</taxon>
        <taxon>Carangaria</taxon>
        <taxon>Pleuronectiformes</taxon>
        <taxon>Pleuronectoidei</taxon>
        <taxon>Pleuronectidae</taxon>
        <taxon>Pleuronectes</taxon>
    </lineage>
</organism>
<dbReference type="Proteomes" id="UP001153269">
    <property type="component" value="Unassembled WGS sequence"/>
</dbReference>
<gene>
    <name evidence="2" type="ORF">PLEPLA_LOCUS17854</name>
</gene>
<feature type="compositionally biased region" description="Basic and acidic residues" evidence="1">
    <location>
        <begin position="23"/>
        <end position="51"/>
    </location>
</feature>